<feature type="compositionally biased region" description="Basic and acidic residues" evidence="1">
    <location>
        <begin position="617"/>
        <end position="626"/>
    </location>
</feature>
<protein>
    <submittedName>
        <fullName evidence="3">Uncharacterized protein</fullName>
    </submittedName>
</protein>
<evidence type="ECO:0000313" key="3">
    <source>
        <dbReference type="EMBL" id="KAF2110332.1"/>
    </source>
</evidence>
<dbReference type="AlphaFoldDB" id="A0A6A5YT85"/>
<keyword evidence="4" id="KW-1185">Reference proteome</keyword>
<dbReference type="EMBL" id="ML977338">
    <property type="protein sequence ID" value="KAF2110332.1"/>
    <property type="molecule type" value="Genomic_DNA"/>
</dbReference>
<feature type="region of interest" description="Disordered" evidence="1">
    <location>
        <begin position="588"/>
        <end position="629"/>
    </location>
</feature>
<reference evidence="3" key="1">
    <citation type="journal article" date="2020" name="Stud. Mycol.">
        <title>101 Dothideomycetes genomes: a test case for predicting lifestyles and emergence of pathogens.</title>
        <authorList>
            <person name="Haridas S."/>
            <person name="Albert R."/>
            <person name="Binder M."/>
            <person name="Bloem J."/>
            <person name="Labutti K."/>
            <person name="Salamov A."/>
            <person name="Andreopoulos B."/>
            <person name="Baker S."/>
            <person name="Barry K."/>
            <person name="Bills G."/>
            <person name="Bluhm B."/>
            <person name="Cannon C."/>
            <person name="Castanera R."/>
            <person name="Culley D."/>
            <person name="Daum C."/>
            <person name="Ezra D."/>
            <person name="Gonzalez J."/>
            <person name="Henrissat B."/>
            <person name="Kuo A."/>
            <person name="Liang C."/>
            <person name="Lipzen A."/>
            <person name="Lutzoni F."/>
            <person name="Magnuson J."/>
            <person name="Mondo S."/>
            <person name="Nolan M."/>
            <person name="Ohm R."/>
            <person name="Pangilinan J."/>
            <person name="Park H.-J."/>
            <person name="Ramirez L."/>
            <person name="Alfaro M."/>
            <person name="Sun H."/>
            <person name="Tritt A."/>
            <person name="Yoshinaga Y."/>
            <person name="Zwiers L.-H."/>
            <person name="Turgeon B."/>
            <person name="Goodwin S."/>
            <person name="Spatafora J."/>
            <person name="Crous P."/>
            <person name="Grigoriev I."/>
        </authorList>
    </citation>
    <scope>NUCLEOTIDE SEQUENCE</scope>
    <source>
        <strain evidence="3">CBS 627.86</strain>
    </source>
</reference>
<dbReference type="Proteomes" id="UP000799770">
    <property type="component" value="Unassembled WGS sequence"/>
</dbReference>
<evidence type="ECO:0000313" key="4">
    <source>
        <dbReference type="Proteomes" id="UP000799770"/>
    </source>
</evidence>
<feature type="compositionally biased region" description="Low complexity" evidence="1">
    <location>
        <begin position="115"/>
        <end position="127"/>
    </location>
</feature>
<feature type="region of interest" description="Disordered" evidence="1">
    <location>
        <begin position="274"/>
        <end position="402"/>
    </location>
</feature>
<proteinExistence type="predicted"/>
<feature type="transmembrane region" description="Helical" evidence="2">
    <location>
        <begin position="712"/>
        <end position="733"/>
    </location>
</feature>
<organism evidence="3 4">
    <name type="scientific">Lophiotrema nucula</name>
    <dbReference type="NCBI Taxonomy" id="690887"/>
    <lineage>
        <taxon>Eukaryota</taxon>
        <taxon>Fungi</taxon>
        <taxon>Dikarya</taxon>
        <taxon>Ascomycota</taxon>
        <taxon>Pezizomycotina</taxon>
        <taxon>Dothideomycetes</taxon>
        <taxon>Pleosporomycetidae</taxon>
        <taxon>Pleosporales</taxon>
        <taxon>Lophiotremataceae</taxon>
        <taxon>Lophiotrema</taxon>
    </lineage>
</organism>
<gene>
    <name evidence="3" type="ORF">BDV96DRAFT_667312</name>
</gene>
<evidence type="ECO:0000256" key="2">
    <source>
        <dbReference type="SAM" id="Phobius"/>
    </source>
</evidence>
<evidence type="ECO:0000256" key="1">
    <source>
        <dbReference type="SAM" id="MobiDB-lite"/>
    </source>
</evidence>
<feature type="compositionally biased region" description="Low complexity" evidence="1">
    <location>
        <begin position="353"/>
        <end position="371"/>
    </location>
</feature>
<feature type="compositionally biased region" description="Low complexity" evidence="1">
    <location>
        <begin position="517"/>
        <end position="553"/>
    </location>
</feature>
<sequence>MHIPQLLTRYVSFFSRPIHEHECEKEVVTITETIHTTVHADAFTSYLKPSATISAVYHVTGIKLNKQEETVEANRKIGQLPLANLFFPGFMVMPTDLPTVERRASSNPGAEEEPTSATSTRTTTTSATTRTITLHAAEPLSSHHPTAAANGLRIPRWVHALGFPFTVAARRLPGWKSGSWNTSTHKAHEEYPDIEHFPWINASNSSEYSSQDHRNSSSSAQSLTPEDVHLLVNPETGEPGVGFVLNGSRQVVYLAKERAEGFCNAFFEKLTSTTSTSSSSMTETTTPQTTTMKSATSTNPSSSRSTKSTKSKAGPSPTTCSSFSSLSSPLSPANEFGALLPTLTPWEPTQHPQTRSSSTSTSSSFEEQTSTPIPASSQLPTTTAAQTTSSLPAQVGRPVKTPGAASEIDTAVGGAVGDVTITQYATVHAASPTVNNNKTVWKVGDYTSDAVSKFKFKGVGVLRWLRHLVGLDDEDGGDWRKRKVKVKRGVQAPSSTLRDAETALGSDESGAAPSQISESSTTTTSTSTSAPVSESSTTQSDVIIIPQPTQTQTRTRRPWPDSPNAAAAHGRVLPNFYTRFWKNKDRLVEQKQKQKQKQKRSPYPSASKMAKQGLPVSHDEDGDPKLTLRNLPTSSVPFPSYGQDEEVVTETTGVEGMGITGTGTDTLTSKSVFTPGPSASASAIAKTMPTASVPNVPPMPTSARAHGAAQGAYIRVPGASMLDVGILIWVLVIGTRRVLGWLM</sequence>
<feature type="region of interest" description="Disordered" evidence="1">
    <location>
        <begin position="484"/>
        <end position="571"/>
    </location>
</feature>
<feature type="compositionally biased region" description="Low complexity" evidence="1">
    <location>
        <begin position="274"/>
        <end position="332"/>
    </location>
</feature>
<keyword evidence="2" id="KW-1133">Transmembrane helix</keyword>
<keyword evidence="2" id="KW-0472">Membrane</keyword>
<keyword evidence="2" id="KW-0812">Transmembrane</keyword>
<feature type="compositionally biased region" description="Polar residues" evidence="1">
    <location>
        <begin position="372"/>
        <end position="392"/>
    </location>
</feature>
<accession>A0A6A5YT85</accession>
<name>A0A6A5YT85_9PLEO</name>
<feature type="region of interest" description="Disordered" evidence="1">
    <location>
        <begin position="100"/>
        <end position="127"/>
    </location>
</feature>